<feature type="domain" description="RNase H type-2" evidence="18">
    <location>
        <begin position="27"/>
        <end position="211"/>
    </location>
</feature>
<gene>
    <name evidence="14" type="primary">rnhB</name>
    <name evidence="19" type="ORF">B9J77_00595</name>
</gene>
<dbReference type="EC" id="3.1.26.4" evidence="6 14"/>
<keyword evidence="17" id="KW-1133">Transmembrane helix</keyword>
<comment type="similarity">
    <text evidence="5 14 16">Belongs to the RNase HII family.</text>
</comment>
<dbReference type="Proteomes" id="UP000266287">
    <property type="component" value="Unassembled WGS sequence"/>
</dbReference>
<reference evidence="19 20" key="1">
    <citation type="submission" date="2018-08" db="EMBL/GenBank/DDBJ databases">
        <title>Draft genome of candidate division NPL-UPA2 bacterium Unc8 that adapted to ultra-basic serpentinizing groundwater.</title>
        <authorList>
            <person name="Ishii S."/>
            <person name="Suzuki S."/>
            <person name="Nealson K.H."/>
        </authorList>
    </citation>
    <scope>NUCLEOTIDE SEQUENCE [LARGE SCALE GENOMIC DNA]</scope>
    <source>
        <strain evidence="19">Unc8</strain>
    </source>
</reference>
<dbReference type="GO" id="GO:0006298">
    <property type="term" value="P:mismatch repair"/>
    <property type="evidence" value="ECO:0007669"/>
    <property type="project" value="TreeGrafter"/>
</dbReference>
<evidence type="ECO:0000256" key="13">
    <source>
        <dbReference type="ARBA" id="ARBA00023211"/>
    </source>
</evidence>
<keyword evidence="13 14" id="KW-0464">Manganese</keyword>
<dbReference type="Gene3D" id="3.30.420.10">
    <property type="entry name" value="Ribonuclease H-like superfamily/Ribonuclease H"/>
    <property type="match status" value="1"/>
</dbReference>
<dbReference type="GO" id="GO:0030145">
    <property type="term" value="F:manganese ion binding"/>
    <property type="evidence" value="ECO:0007669"/>
    <property type="project" value="UniProtKB-UniRule"/>
</dbReference>
<feature type="binding site" evidence="14 15">
    <location>
        <position position="34"/>
    </location>
    <ligand>
        <name>a divalent metal cation</name>
        <dbReference type="ChEBI" id="CHEBI:60240"/>
    </ligand>
</feature>
<dbReference type="InterPro" id="IPR012337">
    <property type="entry name" value="RNaseH-like_sf"/>
</dbReference>
<protein>
    <recommendedName>
        <fullName evidence="7 14">Ribonuclease HII</fullName>
        <shortName evidence="14">RNase HII</shortName>
        <ecNumber evidence="6 14">3.1.26.4</ecNumber>
    </recommendedName>
</protein>
<dbReference type="GO" id="GO:0004523">
    <property type="term" value="F:RNA-DNA hybrid ribonuclease activity"/>
    <property type="evidence" value="ECO:0007669"/>
    <property type="project" value="UniProtKB-UniRule"/>
</dbReference>
<dbReference type="InterPro" id="IPR024567">
    <property type="entry name" value="RNase_HII/HIII_dom"/>
</dbReference>
<dbReference type="GO" id="GO:0043137">
    <property type="term" value="P:DNA replication, removal of RNA primer"/>
    <property type="evidence" value="ECO:0007669"/>
    <property type="project" value="TreeGrafter"/>
</dbReference>
<dbReference type="GO" id="GO:0003723">
    <property type="term" value="F:RNA binding"/>
    <property type="evidence" value="ECO:0007669"/>
    <property type="project" value="UniProtKB-UniRule"/>
</dbReference>
<dbReference type="InterPro" id="IPR036397">
    <property type="entry name" value="RNaseH_sf"/>
</dbReference>
<comment type="function">
    <text evidence="3 14 16">Endonuclease that specifically degrades the RNA of RNA-DNA hybrids.</text>
</comment>
<evidence type="ECO:0000256" key="5">
    <source>
        <dbReference type="ARBA" id="ARBA00007383"/>
    </source>
</evidence>
<dbReference type="Pfam" id="PF01351">
    <property type="entry name" value="RNase_HII"/>
    <property type="match status" value="1"/>
</dbReference>
<dbReference type="PROSITE" id="PS51975">
    <property type="entry name" value="RNASE_H_2"/>
    <property type="match status" value="1"/>
</dbReference>
<evidence type="ECO:0000256" key="16">
    <source>
        <dbReference type="RuleBase" id="RU003515"/>
    </source>
</evidence>
<keyword evidence="17" id="KW-0472">Membrane</keyword>
<evidence type="ECO:0000256" key="6">
    <source>
        <dbReference type="ARBA" id="ARBA00012180"/>
    </source>
</evidence>
<evidence type="ECO:0000256" key="3">
    <source>
        <dbReference type="ARBA" id="ARBA00004065"/>
    </source>
</evidence>
<evidence type="ECO:0000256" key="1">
    <source>
        <dbReference type="ARBA" id="ARBA00000077"/>
    </source>
</evidence>
<dbReference type="NCBIfam" id="NF000595">
    <property type="entry name" value="PRK00015.1-3"/>
    <property type="match status" value="1"/>
</dbReference>
<feature type="transmembrane region" description="Helical" evidence="17">
    <location>
        <begin position="74"/>
        <end position="95"/>
    </location>
</feature>
<dbReference type="InterPro" id="IPR001352">
    <property type="entry name" value="RNase_HII/HIII"/>
</dbReference>
<dbReference type="GO" id="GO:0005737">
    <property type="term" value="C:cytoplasm"/>
    <property type="evidence" value="ECO:0007669"/>
    <property type="project" value="UniProtKB-SubCell"/>
</dbReference>
<comment type="subcellular location">
    <subcellularLocation>
        <location evidence="4 14">Cytoplasm</location>
    </subcellularLocation>
</comment>
<dbReference type="NCBIfam" id="NF000594">
    <property type="entry name" value="PRK00015.1-1"/>
    <property type="match status" value="1"/>
</dbReference>
<feature type="binding site" evidence="14 15">
    <location>
        <position position="125"/>
    </location>
    <ligand>
        <name>a divalent metal cation</name>
        <dbReference type="ChEBI" id="CHEBI:60240"/>
    </ligand>
</feature>
<evidence type="ECO:0000256" key="10">
    <source>
        <dbReference type="ARBA" id="ARBA00022723"/>
    </source>
</evidence>
<dbReference type="InterPro" id="IPR022898">
    <property type="entry name" value="RNase_HII"/>
</dbReference>
<evidence type="ECO:0000259" key="18">
    <source>
        <dbReference type="PROSITE" id="PS51975"/>
    </source>
</evidence>
<evidence type="ECO:0000256" key="2">
    <source>
        <dbReference type="ARBA" id="ARBA00001946"/>
    </source>
</evidence>
<proteinExistence type="inferred from homology"/>
<comment type="caution">
    <text evidence="19">The sequence shown here is derived from an EMBL/GenBank/DDBJ whole genome shotgun (WGS) entry which is preliminary data.</text>
</comment>
<comment type="cofactor">
    <cofactor evidence="2">
        <name>Mg(2+)</name>
        <dbReference type="ChEBI" id="CHEBI:18420"/>
    </cofactor>
</comment>
<dbReference type="EMBL" id="NDHY01000001">
    <property type="protein sequence ID" value="RII01068.1"/>
    <property type="molecule type" value="Genomic_DNA"/>
</dbReference>
<keyword evidence="11 14" id="KW-0255">Endonuclease</keyword>
<evidence type="ECO:0000256" key="15">
    <source>
        <dbReference type="PROSITE-ProRule" id="PRU01319"/>
    </source>
</evidence>
<organism evidence="19 20">
    <name type="scientific">candidate division NPL-UPA2 bacterium Unc8</name>
    <dbReference type="NCBI Taxonomy" id="1980939"/>
    <lineage>
        <taxon>Bacteria</taxon>
    </lineage>
</organism>
<evidence type="ECO:0000256" key="9">
    <source>
        <dbReference type="ARBA" id="ARBA00022722"/>
    </source>
</evidence>
<evidence type="ECO:0000256" key="4">
    <source>
        <dbReference type="ARBA" id="ARBA00004496"/>
    </source>
</evidence>
<keyword evidence="17" id="KW-0812">Transmembrane</keyword>
<comment type="cofactor">
    <cofactor evidence="14 15">
        <name>Mn(2+)</name>
        <dbReference type="ChEBI" id="CHEBI:29035"/>
    </cofactor>
    <cofactor evidence="14 15">
        <name>Mg(2+)</name>
        <dbReference type="ChEBI" id="CHEBI:18420"/>
    </cofactor>
    <text evidence="14 15">Manganese or magnesium. Binds 1 divalent metal ion per monomer in the absence of substrate. May bind a second metal ion after substrate binding.</text>
</comment>
<evidence type="ECO:0000256" key="8">
    <source>
        <dbReference type="ARBA" id="ARBA00022490"/>
    </source>
</evidence>
<evidence type="ECO:0000256" key="12">
    <source>
        <dbReference type="ARBA" id="ARBA00022801"/>
    </source>
</evidence>
<accession>A0A399FXC0</accession>
<evidence type="ECO:0000256" key="14">
    <source>
        <dbReference type="HAMAP-Rule" id="MF_00052"/>
    </source>
</evidence>
<dbReference type="AlphaFoldDB" id="A0A399FXC0"/>
<dbReference type="CDD" id="cd07182">
    <property type="entry name" value="RNase_HII_bacteria_HII_like"/>
    <property type="match status" value="1"/>
</dbReference>
<keyword evidence="10 14" id="KW-0479">Metal-binding</keyword>
<comment type="catalytic activity">
    <reaction evidence="1 14 15 16">
        <text>Endonucleolytic cleavage to 5'-phosphomonoester.</text>
        <dbReference type="EC" id="3.1.26.4"/>
    </reaction>
</comment>
<dbReference type="PANTHER" id="PTHR10954">
    <property type="entry name" value="RIBONUCLEASE H2 SUBUNIT A"/>
    <property type="match status" value="1"/>
</dbReference>
<keyword evidence="9 14" id="KW-0540">Nuclease</keyword>
<dbReference type="GO" id="GO:0032299">
    <property type="term" value="C:ribonuclease H2 complex"/>
    <property type="evidence" value="ECO:0007669"/>
    <property type="project" value="TreeGrafter"/>
</dbReference>
<sequence>MKDLAEERKRLRRMSTNEERLRTEGATLIAGIDEVGRGALAGPVVAAAVVLPEEPFIDGVRDSKKLSPIRREEIFAVIYGIAISIGVGVIDAKVIDKINILQATYLAMRQAVSRLSFTPDYLLIDGFPVPEVEVPQLPLLKGDSRSISIAAASIIAKVTRDRIMIEEGSAHPYYGFLRHKGYGTKEHYRAIAKYGPCSIHRQSFNLFLHDG</sequence>
<evidence type="ECO:0000313" key="19">
    <source>
        <dbReference type="EMBL" id="RII01068.1"/>
    </source>
</evidence>
<feature type="binding site" evidence="14 15">
    <location>
        <position position="33"/>
    </location>
    <ligand>
        <name>a divalent metal cation</name>
        <dbReference type="ChEBI" id="CHEBI:60240"/>
    </ligand>
</feature>
<dbReference type="SUPFAM" id="SSF53098">
    <property type="entry name" value="Ribonuclease H-like"/>
    <property type="match status" value="1"/>
</dbReference>
<dbReference type="PANTHER" id="PTHR10954:SF18">
    <property type="entry name" value="RIBONUCLEASE HII"/>
    <property type="match status" value="1"/>
</dbReference>
<evidence type="ECO:0000313" key="20">
    <source>
        <dbReference type="Proteomes" id="UP000266287"/>
    </source>
</evidence>
<keyword evidence="12 14" id="KW-0378">Hydrolase</keyword>
<dbReference type="HAMAP" id="MF_00052_B">
    <property type="entry name" value="RNase_HII_B"/>
    <property type="match status" value="1"/>
</dbReference>
<name>A0A399FXC0_UNCN2</name>
<dbReference type="FunFam" id="3.30.420.10:FF:000006">
    <property type="entry name" value="Ribonuclease HII"/>
    <property type="match status" value="1"/>
</dbReference>
<evidence type="ECO:0000256" key="11">
    <source>
        <dbReference type="ARBA" id="ARBA00022759"/>
    </source>
</evidence>
<keyword evidence="8 14" id="KW-0963">Cytoplasm</keyword>
<evidence type="ECO:0000256" key="17">
    <source>
        <dbReference type="SAM" id="Phobius"/>
    </source>
</evidence>
<evidence type="ECO:0000256" key="7">
    <source>
        <dbReference type="ARBA" id="ARBA00019179"/>
    </source>
</evidence>